<gene>
    <name evidence="3" type="ORF">DKW60_18435</name>
</gene>
<comment type="caution">
    <text evidence="3">The sequence shown here is derived from an EMBL/GenBank/DDBJ whole genome shotgun (WGS) entry which is preliminary data.</text>
</comment>
<dbReference type="Proteomes" id="UP000245539">
    <property type="component" value="Unassembled WGS sequence"/>
</dbReference>
<sequence>MKSLLLVAHGSRLVSSNDAIKQLTSKLRSRLNTSGFDGVEYAFLELTEPSIPDGISSLVKEGATEVVILPYFLAPGTHVVDDVPELIAQAEKDYPNVQFRVMTHLGAVDGIIDLILSTADATA</sequence>
<dbReference type="Gene3D" id="3.40.50.1400">
    <property type="match status" value="1"/>
</dbReference>
<evidence type="ECO:0000313" key="4">
    <source>
        <dbReference type="Proteomes" id="UP000245539"/>
    </source>
</evidence>
<evidence type="ECO:0000313" key="3">
    <source>
        <dbReference type="EMBL" id="PWQ93063.1"/>
    </source>
</evidence>
<dbReference type="CDD" id="cd03416">
    <property type="entry name" value="CbiX_SirB_N"/>
    <property type="match status" value="1"/>
</dbReference>
<dbReference type="PANTHER" id="PTHR33542">
    <property type="entry name" value="SIROHYDROCHLORIN FERROCHELATASE, CHLOROPLASTIC"/>
    <property type="match status" value="1"/>
</dbReference>
<proteinExistence type="predicted"/>
<dbReference type="GO" id="GO:0046872">
    <property type="term" value="F:metal ion binding"/>
    <property type="evidence" value="ECO:0007669"/>
    <property type="project" value="UniProtKB-KW"/>
</dbReference>
<evidence type="ECO:0000256" key="1">
    <source>
        <dbReference type="ARBA" id="ARBA00022723"/>
    </source>
</evidence>
<evidence type="ECO:0000256" key="2">
    <source>
        <dbReference type="ARBA" id="ARBA00023239"/>
    </source>
</evidence>
<dbReference type="PANTHER" id="PTHR33542:SF3">
    <property type="entry name" value="SIROHYDROCHLORIN FERROCHELATASE, CHLOROPLASTIC"/>
    <property type="match status" value="1"/>
</dbReference>
<dbReference type="SUPFAM" id="SSF53800">
    <property type="entry name" value="Chelatase"/>
    <property type="match status" value="1"/>
</dbReference>
<dbReference type="GO" id="GO:0016829">
    <property type="term" value="F:lyase activity"/>
    <property type="evidence" value="ECO:0007669"/>
    <property type="project" value="UniProtKB-KW"/>
</dbReference>
<protein>
    <submittedName>
        <fullName evidence="3">Cobalamin biosynthesis protein CbiX</fullName>
    </submittedName>
</protein>
<keyword evidence="4" id="KW-1185">Reference proteome</keyword>
<dbReference type="OrthoDB" id="9797895at2"/>
<keyword evidence="2" id="KW-0456">Lyase</keyword>
<accession>A0A317C6M9</accession>
<dbReference type="AlphaFoldDB" id="A0A317C6M9"/>
<keyword evidence="1" id="KW-0479">Metal-binding</keyword>
<dbReference type="InterPro" id="IPR002762">
    <property type="entry name" value="CbiX-like"/>
</dbReference>
<organism evidence="3 4">
    <name type="scientific">Leucothrix pacifica</name>
    <dbReference type="NCBI Taxonomy" id="1247513"/>
    <lineage>
        <taxon>Bacteria</taxon>
        <taxon>Pseudomonadati</taxon>
        <taxon>Pseudomonadota</taxon>
        <taxon>Gammaproteobacteria</taxon>
        <taxon>Thiotrichales</taxon>
        <taxon>Thiotrichaceae</taxon>
        <taxon>Leucothrix</taxon>
    </lineage>
</organism>
<dbReference type="Pfam" id="PF01903">
    <property type="entry name" value="CbiX"/>
    <property type="match status" value="1"/>
</dbReference>
<reference evidence="3 4" key="1">
    <citation type="submission" date="2018-05" db="EMBL/GenBank/DDBJ databases">
        <title>Leucothrix arctica sp. nov., isolated from Arctic seawater.</title>
        <authorList>
            <person name="Choi A."/>
            <person name="Baek K."/>
        </authorList>
    </citation>
    <scope>NUCLEOTIDE SEQUENCE [LARGE SCALE GENOMIC DNA]</scope>
    <source>
        <strain evidence="3 4">JCM 18388</strain>
    </source>
</reference>
<dbReference type="RefSeq" id="WP_109839135.1">
    <property type="nucleotide sequence ID" value="NZ_QGKM01000069.1"/>
</dbReference>
<dbReference type="InterPro" id="IPR050963">
    <property type="entry name" value="Sirohydro_Cobaltochel/CbiX"/>
</dbReference>
<name>A0A317C6M9_9GAMM</name>
<dbReference type="EMBL" id="QGKM01000069">
    <property type="protein sequence ID" value="PWQ93063.1"/>
    <property type="molecule type" value="Genomic_DNA"/>
</dbReference>